<organism evidence="1 2">
    <name type="scientific">Rubroshorea leprosula</name>
    <dbReference type="NCBI Taxonomy" id="152421"/>
    <lineage>
        <taxon>Eukaryota</taxon>
        <taxon>Viridiplantae</taxon>
        <taxon>Streptophyta</taxon>
        <taxon>Embryophyta</taxon>
        <taxon>Tracheophyta</taxon>
        <taxon>Spermatophyta</taxon>
        <taxon>Magnoliopsida</taxon>
        <taxon>eudicotyledons</taxon>
        <taxon>Gunneridae</taxon>
        <taxon>Pentapetalae</taxon>
        <taxon>rosids</taxon>
        <taxon>malvids</taxon>
        <taxon>Malvales</taxon>
        <taxon>Dipterocarpaceae</taxon>
        <taxon>Rubroshorea</taxon>
    </lineage>
</organism>
<protein>
    <submittedName>
        <fullName evidence="1">Uncharacterized protein</fullName>
    </submittedName>
</protein>
<proteinExistence type="predicted"/>
<name>A0AAV5IH99_9ROSI</name>
<comment type="caution">
    <text evidence="1">The sequence shown here is derived from an EMBL/GenBank/DDBJ whole genome shotgun (WGS) entry which is preliminary data.</text>
</comment>
<evidence type="ECO:0000313" key="1">
    <source>
        <dbReference type="EMBL" id="GKV01292.1"/>
    </source>
</evidence>
<gene>
    <name evidence="1" type="ORF">SLEP1_g13857</name>
</gene>
<dbReference type="AlphaFoldDB" id="A0AAV5IH99"/>
<evidence type="ECO:0000313" key="2">
    <source>
        <dbReference type="Proteomes" id="UP001054252"/>
    </source>
</evidence>
<accession>A0AAV5IH99</accession>
<reference evidence="1 2" key="1">
    <citation type="journal article" date="2021" name="Commun. Biol.">
        <title>The genome of Shorea leprosula (Dipterocarpaceae) highlights the ecological relevance of drought in aseasonal tropical rainforests.</title>
        <authorList>
            <person name="Ng K.K.S."/>
            <person name="Kobayashi M.J."/>
            <person name="Fawcett J.A."/>
            <person name="Hatakeyama M."/>
            <person name="Paape T."/>
            <person name="Ng C.H."/>
            <person name="Ang C.C."/>
            <person name="Tnah L.H."/>
            <person name="Lee C.T."/>
            <person name="Nishiyama T."/>
            <person name="Sese J."/>
            <person name="O'Brien M.J."/>
            <person name="Copetti D."/>
            <person name="Mohd Noor M.I."/>
            <person name="Ong R.C."/>
            <person name="Putra M."/>
            <person name="Sireger I.Z."/>
            <person name="Indrioko S."/>
            <person name="Kosugi Y."/>
            <person name="Izuno A."/>
            <person name="Isagi Y."/>
            <person name="Lee S.L."/>
            <person name="Shimizu K.K."/>
        </authorList>
    </citation>
    <scope>NUCLEOTIDE SEQUENCE [LARGE SCALE GENOMIC DNA]</scope>
    <source>
        <strain evidence="1">214</strain>
    </source>
</reference>
<keyword evidence="2" id="KW-1185">Reference proteome</keyword>
<dbReference type="Proteomes" id="UP001054252">
    <property type="component" value="Unassembled WGS sequence"/>
</dbReference>
<sequence length="85" mass="9664">MFHAAENANKVLEGEMLQMTLSKPKNLNAQHLRAVTIVPLRSGFQPVIQTLRELCSAQGWSLTRLSIYFLYLFSSPTISRIEMLL</sequence>
<dbReference type="EMBL" id="BPVZ01000016">
    <property type="protein sequence ID" value="GKV01292.1"/>
    <property type="molecule type" value="Genomic_DNA"/>
</dbReference>